<feature type="domain" description="Response regulatory" evidence="5">
    <location>
        <begin position="6"/>
        <end position="122"/>
    </location>
</feature>
<dbReference type="NCBIfam" id="TIGR00254">
    <property type="entry name" value="GGDEF"/>
    <property type="match status" value="1"/>
</dbReference>
<dbReference type="Pfam" id="PF00072">
    <property type="entry name" value="Response_reg"/>
    <property type="match status" value="1"/>
</dbReference>
<keyword evidence="9" id="KW-1185">Reference proteome</keyword>
<keyword evidence="4" id="KW-0175">Coiled coil</keyword>
<dbReference type="SMART" id="SM00091">
    <property type="entry name" value="PAS"/>
    <property type="match status" value="1"/>
</dbReference>
<dbReference type="InterPro" id="IPR029787">
    <property type="entry name" value="Nucleotide_cyclase"/>
</dbReference>
<evidence type="ECO:0000256" key="1">
    <source>
        <dbReference type="ARBA" id="ARBA00018672"/>
    </source>
</evidence>
<evidence type="ECO:0000259" key="6">
    <source>
        <dbReference type="PROSITE" id="PS50112"/>
    </source>
</evidence>
<dbReference type="SMART" id="SM00267">
    <property type="entry name" value="GGDEF"/>
    <property type="match status" value="1"/>
</dbReference>
<dbReference type="InterPro" id="IPR043128">
    <property type="entry name" value="Rev_trsase/Diguanyl_cyclase"/>
</dbReference>
<dbReference type="Gene3D" id="3.40.50.2300">
    <property type="match status" value="1"/>
</dbReference>
<dbReference type="Pfam" id="PF00989">
    <property type="entry name" value="PAS"/>
    <property type="match status" value="1"/>
</dbReference>
<dbReference type="AlphaFoldDB" id="A0A934M5D9"/>
<accession>A0A934M5D9</accession>
<dbReference type="Gene3D" id="3.30.70.270">
    <property type="match status" value="1"/>
</dbReference>
<feature type="modified residue" description="4-aspartylphosphate" evidence="3">
    <location>
        <position position="55"/>
    </location>
</feature>
<dbReference type="SUPFAM" id="SSF52172">
    <property type="entry name" value="CheY-like"/>
    <property type="match status" value="1"/>
</dbReference>
<dbReference type="PROSITE" id="PS50887">
    <property type="entry name" value="GGDEF"/>
    <property type="match status" value="1"/>
</dbReference>
<evidence type="ECO:0000313" key="9">
    <source>
        <dbReference type="Proteomes" id="UP000622687"/>
    </source>
</evidence>
<feature type="domain" description="GGDEF" evidence="7">
    <location>
        <begin position="327"/>
        <end position="459"/>
    </location>
</feature>
<dbReference type="GO" id="GO:0005886">
    <property type="term" value="C:plasma membrane"/>
    <property type="evidence" value="ECO:0007669"/>
    <property type="project" value="TreeGrafter"/>
</dbReference>
<dbReference type="GO" id="GO:0000160">
    <property type="term" value="P:phosphorelay signal transduction system"/>
    <property type="evidence" value="ECO:0007669"/>
    <property type="project" value="InterPro"/>
</dbReference>
<proteinExistence type="predicted"/>
<keyword evidence="3" id="KW-0597">Phosphoprotein</keyword>
<comment type="caution">
    <text evidence="8">The sequence shown here is derived from an EMBL/GenBank/DDBJ whole genome shotgun (WGS) entry which is preliminary data.</text>
</comment>
<evidence type="ECO:0000256" key="4">
    <source>
        <dbReference type="SAM" id="Coils"/>
    </source>
</evidence>
<dbReference type="Proteomes" id="UP000622687">
    <property type="component" value="Unassembled WGS sequence"/>
</dbReference>
<dbReference type="SMART" id="SM00448">
    <property type="entry name" value="REC"/>
    <property type="match status" value="1"/>
</dbReference>
<comment type="function">
    <text evidence="2">May play the central regulatory role in sporulation. It may be an element of the effector pathway responsible for the activation of sporulation genes in response to nutritional stress. Spo0A may act in concert with spo0H (a sigma factor) to control the expression of some genes that are critical to the sporulation process.</text>
</comment>
<dbReference type="InterPro" id="IPR050469">
    <property type="entry name" value="Diguanylate_Cyclase"/>
</dbReference>
<dbReference type="SUPFAM" id="SSF55073">
    <property type="entry name" value="Nucleotide cyclase"/>
    <property type="match status" value="1"/>
</dbReference>
<dbReference type="GO" id="GO:0006355">
    <property type="term" value="P:regulation of DNA-templated transcription"/>
    <property type="evidence" value="ECO:0007669"/>
    <property type="project" value="InterPro"/>
</dbReference>
<dbReference type="SUPFAM" id="SSF55785">
    <property type="entry name" value="PYP-like sensor domain (PAS domain)"/>
    <property type="match status" value="1"/>
</dbReference>
<reference evidence="8" key="1">
    <citation type="submission" date="2020-12" db="EMBL/GenBank/DDBJ databases">
        <title>Clostridium thailandense sp. nov., a novel acetogenic bacterium isolated from peat land soil in Thailand.</title>
        <authorList>
            <person name="Chaikitkaew S."/>
            <person name="Birkeland N.K."/>
        </authorList>
    </citation>
    <scope>NUCLEOTIDE SEQUENCE</scope>
    <source>
        <strain evidence="8">DSM 17425</strain>
    </source>
</reference>
<dbReference type="GO" id="GO:0052621">
    <property type="term" value="F:diguanylate cyclase activity"/>
    <property type="evidence" value="ECO:0007669"/>
    <property type="project" value="TreeGrafter"/>
</dbReference>
<dbReference type="InterPro" id="IPR013767">
    <property type="entry name" value="PAS_fold"/>
</dbReference>
<dbReference type="InterPro" id="IPR035965">
    <property type="entry name" value="PAS-like_dom_sf"/>
</dbReference>
<dbReference type="InterPro" id="IPR001789">
    <property type="entry name" value="Sig_transdc_resp-reg_receiver"/>
</dbReference>
<dbReference type="InterPro" id="IPR000014">
    <property type="entry name" value="PAS"/>
</dbReference>
<evidence type="ECO:0000259" key="5">
    <source>
        <dbReference type="PROSITE" id="PS50110"/>
    </source>
</evidence>
<evidence type="ECO:0000256" key="3">
    <source>
        <dbReference type="PROSITE-ProRule" id="PRU00169"/>
    </source>
</evidence>
<dbReference type="PROSITE" id="PS50110">
    <property type="entry name" value="RESPONSE_REGULATORY"/>
    <property type="match status" value="1"/>
</dbReference>
<name>A0A934M5D9_9CLOT</name>
<gene>
    <name evidence="8" type="ORF">I6U51_04265</name>
</gene>
<protein>
    <recommendedName>
        <fullName evidence="1">Stage 0 sporulation protein A homolog</fullName>
    </recommendedName>
</protein>
<evidence type="ECO:0000256" key="2">
    <source>
        <dbReference type="ARBA" id="ARBA00024867"/>
    </source>
</evidence>
<dbReference type="CDD" id="cd00130">
    <property type="entry name" value="PAS"/>
    <property type="match status" value="1"/>
</dbReference>
<dbReference type="PANTHER" id="PTHR45138">
    <property type="entry name" value="REGULATORY COMPONENTS OF SENSORY TRANSDUCTION SYSTEM"/>
    <property type="match status" value="1"/>
</dbReference>
<dbReference type="GO" id="GO:1902201">
    <property type="term" value="P:negative regulation of bacterial-type flagellum-dependent cell motility"/>
    <property type="evidence" value="ECO:0007669"/>
    <property type="project" value="TreeGrafter"/>
</dbReference>
<evidence type="ECO:0000259" key="7">
    <source>
        <dbReference type="PROSITE" id="PS50887"/>
    </source>
</evidence>
<dbReference type="PROSITE" id="PS50112">
    <property type="entry name" value="PAS"/>
    <property type="match status" value="1"/>
</dbReference>
<dbReference type="CDD" id="cd01949">
    <property type="entry name" value="GGDEF"/>
    <property type="match status" value="1"/>
</dbReference>
<feature type="domain" description="PAS" evidence="6">
    <location>
        <begin position="190"/>
        <end position="233"/>
    </location>
</feature>
<dbReference type="Gene3D" id="3.30.450.20">
    <property type="entry name" value="PAS domain"/>
    <property type="match status" value="1"/>
</dbReference>
<dbReference type="InterPro" id="IPR011006">
    <property type="entry name" value="CheY-like_superfamily"/>
</dbReference>
<dbReference type="NCBIfam" id="TIGR00229">
    <property type="entry name" value="sensory_box"/>
    <property type="match status" value="1"/>
</dbReference>
<sequence>MNKEIEILVVEDSLTQAEQLKFILEKKDYKVKVVNDGLQALEYIGKSMPDLVITDILMQKMDGYELCQEIKEDDKLKHIPVILLTSLSDPIDVIKGLKVKADNFITKPYNEHFLVSRIQHMLINIELRKNRISEIGIEVFFAGEKHFINSERIQIIDLLLSTFDNAVQKTKELEDTNNELKKAFETIGRLERNYRAILESNTDALLVINDNKEILYLNPAAKKLLGKNYEELIISILDFEQIKKGVKEVTINYEEGNQVIGEMCISDTDWEGKEAYLLSIRDITEKVHLREKLRIQSITDELTTLYNRRGFLSLVEHKVNFAKRNKKGMLLFFVDVDDMKCINDTLSHNHGDCALVGVSDILRDTFKENDVIARIGGDEFAILSMDVSERDVEKFVNKLLNNQKEYNDKSNYPFNISMSVGAAYFDPENPMSIGELMARADRLMYKNKNCKGRAEDYNS</sequence>
<dbReference type="GO" id="GO:0043709">
    <property type="term" value="P:cell adhesion involved in single-species biofilm formation"/>
    <property type="evidence" value="ECO:0007669"/>
    <property type="project" value="TreeGrafter"/>
</dbReference>
<evidence type="ECO:0000313" key="8">
    <source>
        <dbReference type="EMBL" id="MBI6871921.1"/>
    </source>
</evidence>
<dbReference type="Pfam" id="PF00990">
    <property type="entry name" value="GGDEF"/>
    <property type="match status" value="1"/>
</dbReference>
<dbReference type="RefSeq" id="WP_211141357.1">
    <property type="nucleotide sequence ID" value="NZ_JAEEGB010000005.1"/>
</dbReference>
<dbReference type="InterPro" id="IPR000160">
    <property type="entry name" value="GGDEF_dom"/>
</dbReference>
<dbReference type="PANTHER" id="PTHR45138:SF9">
    <property type="entry name" value="DIGUANYLATE CYCLASE DGCM-RELATED"/>
    <property type="match status" value="1"/>
</dbReference>
<organism evidence="8 9">
    <name type="scientific">Clostridium aciditolerans</name>
    <dbReference type="NCBI Taxonomy" id="339861"/>
    <lineage>
        <taxon>Bacteria</taxon>
        <taxon>Bacillati</taxon>
        <taxon>Bacillota</taxon>
        <taxon>Clostridia</taxon>
        <taxon>Eubacteriales</taxon>
        <taxon>Clostridiaceae</taxon>
        <taxon>Clostridium</taxon>
    </lineage>
</organism>
<dbReference type="EMBL" id="JAEEGB010000005">
    <property type="protein sequence ID" value="MBI6871921.1"/>
    <property type="molecule type" value="Genomic_DNA"/>
</dbReference>
<feature type="coiled-coil region" evidence="4">
    <location>
        <begin position="163"/>
        <end position="193"/>
    </location>
</feature>